<dbReference type="Proteomes" id="UP000094892">
    <property type="component" value="Unassembled WGS sequence"/>
</dbReference>
<organism evidence="1 2">
    <name type="scientific">Lactiplantibacillus plantarum</name>
    <name type="common">Lactobacillus plantarum</name>
    <dbReference type="NCBI Taxonomy" id="1590"/>
    <lineage>
        <taxon>Bacteria</taxon>
        <taxon>Bacillati</taxon>
        <taxon>Bacillota</taxon>
        <taxon>Bacilli</taxon>
        <taxon>Lactobacillales</taxon>
        <taxon>Lactobacillaceae</taxon>
        <taxon>Lactiplantibacillus</taxon>
    </lineage>
</organism>
<dbReference type="EMBL" id="MCOL01000001">
    <property type="protein sequence ID" value="ODO60733.1"/>
    <property type="molecule type" value="Genomic_DNA"/>
</dbReference>
<reference evidence="1 2" key="1">
    <citation type="submission" date="2016-08" db="EMBL/GenBank/DDBJ databases">
        <title>Genome sequencing of Lactobacillus plantarum JSA22, isolated from fermented soybean paste.</title>
        <authorList>
            <person name="Choi H.S."/>
        </authorList>
    </citation>
    <scope>NUCLEOTIDE SEQUENCE [LARGE SCALE GENOMIC DNA]</scope>
    <source>
        <strain evidence="1 2">JSA22</strain>
    </source>
</reference>
<evidence type="ECO:0000313" key="2">
    <source>
        <dbReference type="Proteomes" id="UP000094892"/>
    </source>
</evidence>
<name>A0A1E3KPF0_LACPN</name>
<proteinExistence type="predicted"/>
<accession>A0A1E3KPF0</accession>
<dbReference type="RefSeq" id="WP_069302438.1">
    <property type="nucleotide sequence ID" value="NZ_CP185953.1"/>
</dbReference>
<comment type="caution">
    <text evidence="1">The sequence shown here is derived from an EMBL/GenBank/DDBJ whole genome shotgun (WGS) entry which is preliminary data.</text>
</comment>
<gene>
    <name evidence="1" type="ORF">LPJSA22_00680</name>
</gene>
<evidence type="ECO:0000313" key="1">
    <source>
        <dbReference type="EMBL" id="ODO60733.1"/>
    </source>
</evidence>
<protein>
    <submittedName>
        <fullName evidence="1">Uncharacterized protein</fullName>
    </submittedName>
</protein>
<dbReference type="AlphaFoldDB" id="A0A1E3KPF0"/>
<sequence length="111" mass="12346">MSIELFTNELSGVYDAKLREMLVSNFEKIRDVLNDIADNQATLSKKVNELPGTVNTEVSKKLTVQAATLSEQLDGLNATLTKRIDRIILGSDEESIELVVERILKEKGVIN</sequence>